<keyword evidence="3 6" id="KW-1133">Transmembrane helix</keyword>
<dbReference type="Pfam" id="PF00324">
    <property type="entry name" value="AA_permease"/>
    <property type="match status" value="1"/>
</dbReference>
<feature type="transmembrane region" description="Helical" evidence="6">
    <location>
        <begin position="432"/>
        <end position="454"/>
    </location>
</feature>
<dbReference type="Proteomes" id="UP001369086">
    <property type="component" value="Unassembled WGS sequence"/>
</dbReference>
<feature type="transmembrane region" description="Helical" evidence="6">
    <location>
        <begin position="166"/>
        <end position="191"/>
    </location>
</feature>
<feature type="transmembrane region" description="Helical" evidence="6">
    <location>
        <begin position="234"/>
        <end position="254"/>
    </location>
</feature>
<proteinExistence type="predicted"/>
<evidence type="ECO:0000256" key="4">
    <source>
        <dbReference type="ARBA" id="ARBA00023136"/>
    </source>
</evidence>
<evidence type="ECO:0000313" key="8">
    <source>
        <dbReference type="EMBL" id="KAK6482982.1"/>
    </source>
</evidence>
<accession>A0ABR0ZDU6</accession>
<dbReference type="Gene3D" id="1.20.1740.10">
    <property type="entry name" value="Amino acid/polyamine transporter I"/>
    <property type="match status" value="1"/>
</dbReference>
<comment type="subcellular location">
    <subcellularLocation>
        <location evidence="1">Membrane</location>
        <topology evidence="1">Multi-pass membrane protein</topology>
    </subcellularLocation>
</comment>
<feature type="region of interest" description="Disordered" evidence="5">
    <location>
        <begin position="611"/>
        <end position="645"/>
    </location>
</feature>
<feature type="transmembrane region" description="Helical" evidence="6">
    <location>
        <begin position="203"/>
        <end position="222"/>
    </location>
</feature>
<feature type="region of interest" description="Disordered" evidence="5">
    <location>
        <begin position="510"/>
        <end position="545"/>
    </location>
</feature>
<feature type="domain" description="Amino acid permease/ SLC12A" evidence="7">
    <location>
        <begin position="94"/>
        <end position="459"/>
    </location>
</feature>
<feature type="transmembrane region" description="Helical" evidence="6">
    <location>
        <begin position="665"/>
        <end position="688"/>
    </location>
</feature>
<keyword evidence="2 6" id="KW-0812">Transmembrane</keyword>
<evidence type="ECO:0000256" key="3">
    <source>
        <dbReference type="ARBA" id="ARBA00022989"/>
    </source>
</evidence>
<evidence type="ECO:0000256" key="1">
    <source>
        <dbReference type="ARBA" id="ARBA00004141"/>
    </source>
</evidence>
<evidence type="ECO:0000259" key="7">
    <source>
        <dbReference type="Pfam" id="PF00324"/>
    </source>
</evidence>
<name>A0ABR0ZDU6_HUSHU</name>
<gene>
    <name evidence="8" type="ORF">HHUSO_G14364</name>
</gene>
<sequence>MLFSGRVLPSPRRDCAGADKMWTIVLRIQQFGDSESLCWDNGALLGNDSSSRTTGHVQELFHEDAQVSQAQGQPWWKVQLFVWEPVLFGTWDGVFTTCMINIFGVVLFLRTGWLVGNTGVLLGMLLVSLVVVVALVTVFSGIGVCERCRVGSGGVYSMISTVLGGRVGGTVGLLYVFGQCVAGAMYITGFAESIAEVLNLSNIWAVRGISMGVLLGLLGINLAGVRWIIRLQLLLLAMLAVSALDFVVGTFSHLDPVHGFVGYSEELLRNNTLPDYTPGESFFSVFGVFFPAATGVMAGFNMSGDLQKPAINIPVGSLAAIGTSWFLYLVFVFLLGAICTREALRYDFLLAEKVSLVGFLFLLGLYISSLASCMGGLYGAPRILQCIAQEKVIPILGVLGQGRGPNKTPIAAICLTSLITMAFIFIGQVNVLASIVTINFMLTYSIIDYSYFCVSMSYDLQMKLTRPLPKEESRTLIFGRHSNYGTDGMVKNRRNGTLLEFTKDMDQIFQPVDPGMENKEREREKKEKESELNQKSKSWRTRKPAKQTLMDSFRLDLERSAASVKECAKTSDTDSVNCSEAGAAANSAQEEQDLMAQAFDSQEQQLVSVVLESDPRNDKAESAFQRQSSRDRDDSQEDFTAKQRLQGTEIQEKPISFYSRLCNHWVSLVGAISSLMIMFVIQWIYAFVNIGMAILLYFYIGKVSPGLPPGVAAHFSFFKWIQSLLKNIGRRGPTPQEQIVVTPSFATVGMETTQLTEENADFASRDRYHHSSIISAEELNHPLH</sequence>
<organism evidence="8 9">
    <name type="scientific">Huso huso</name>
    <name type="common">Beluga</name>
    <name type="synonym">Acipenser huso</name>
    <dbReference type="NCBI Taxonomy" id="61971"/>
    <lineage>
        <taxon>Eukaryota</taxon>
        <taxon>Metazoa</taxon>
        <taxon>Chordata</taxon>
        <taxon>Craniata</taxon>
        <taxon>Vertebrata</taxon>
        <taxon>Euteleostomi</taxon>
        <taxon>Actinopterygii</taxon>
        <taxon>Chondrostei</taxon>
        <taxon>Acipenseriformes</taxon>
        <taxon>Acipenseridae</taxon>
        <taxon>Huso</taxon>
    </lineage>
</organism>
<feature type="transmembrane region" description="Helical" evidence="6">
    <location>
        <begin position="121"/>
        <end position="145"/>
    </location>
</feature>
<reference evidence="8 9" key="1">
    <citation type="submission" date="2021-05" db="EMBL/GenBank/DDBJ databases">
        <authorList>
            <person name="Zahm M."/>
            <person name="Klopp C."/>
            <person name="Cabau C."/>
            <person name="Kuhl H."/>
            <person name="Suciu R."/>
            <person name="Ciorpac M."/>
            <person name="Holostenco D."/>
            <person name="Gessner J."/>
            <person name="Wuertz S."/>
            <person name="Hohne C."/>
            <person name="Stock M."/>
            <person name="Gislard M."/>
            <person name="Lluch J."/>
            <person name="Milhes M."/>
            <person name="Lampietro C."/>
            <person name="Lopez Roques C."/>
            <person name="Donnadieu C."/>
            <person name="Du K."/>
            <person name="Schartl M."/>
            <person name="Guiguen Y."/>
        </authorList>
    </citation>
    <scope>NUCLEOTIDE SEQUENCE [LARGE SCALE GENOMIC DNA]</scope>
    <source>
        <strain evidence="8">Hh-F2</strain>
        <tissue evidence="8">Blood</tissue>
    </source>
</reference>
<dbReference type="InterPro" id="IPR004841">
    <property type="entry name" value="AA-permease/SLC12A_dom"/>
</dbReference>
<evidence type="ECO:0000256" key="5">
    <source>
        <dbReference type="SAM" id="MobiDB-lite"/>
    </source>
</evidence>
<feature type="transmembrane region" description="Helical" evidence="6">
    <location>
        <begin position="282"/>
        <end position="303"/>
    </location>
</feature>
<feature type="transmembrane region" description="Helical" evidence="6">
    <location>
        <begin position="86"/>
        <end position="109"/>
    </location>
</feature>
<feature type="region of interest" description="Disordered" evidence="5">
    <location>
        <begin position="567"/>
        <end position="590"/>
    </location>
</feature>
<comment type="caution">
    <text evidence="8">The sequence shown here is derived from an EMBL/GenBank/DDBJ whole genome shotgun (WGS) entry which is preliminary data.</text>
</comment>
<feature type="transmembrane region" description="Helical" evidence="6">
    <location>
        <begin position="315"/>
        <end position="338"/>
    </location>
</feature>
<keyword evidence="4 6" id="KW-0472">Membrane</keyword>
<feature type="compositionally biased region" description="Basic and acidic residues" evidence="5">
    <location>
        <begin position="516"/>
        <end position="534"/>
    </location>
</feature>
<dbReference type="InterPro" id="IPR004842">
    <property type="entry name" value="SLC12A_fam"/>
</dbReference>
<protein>
    <submittedName>
        <fullName evidence="8">Solute carrier family 12 member 8-like</fullName>
    </submittedName>
</protein>
<dbReference type="EMBL" id="JAHFZB010000012">
    <property type="protein sequence ID" value="KAK6482982.1"/>
    <property type="molecule type" value="Genomic_DNA"/>
</dbReference>
<dbReference type="PANTHER" id="PTHR11827">
    <property type="entry name" value="SOLUTE CARRIER FAMILY 12, CATION COTRANSPORTERS"/>
    <property type="match status" value="1"/>
</dbReference>
<evidence type="ECO:0000313" key="9">
    <source>
        <dbReference type="Proteomes" id="UP001369086"/>
    </source>
</evidence>
<feature type="transmembrane region" description="Helical" evidence="6">
    <location>
        <begin position="694"/>
        <end position="721"/>
    </location>
</feature>
<evidence type="ECO:0000256" key="2">
    <source>
        <dbReference type="ARBA" id="ARBA00022692"/>
    </source>
</evidence>
<feature type="transmembrane region" description="Helical" evidence="6">
    <location>
        <begin position="358"/>
        <end position="380"/>
    </location>
</feature>
<keyword evidence="9" id="KW-1185">Reference proteome</keyword>
<feature type="transmembrane region" description="Helical" evidence="6">
    <location>
        <begin position="409"/>
        <end position="426"/>
    </location>
</feature>
<evidence type="ECO:0000256" key="6">
    <source>
        <dbReference type="SAM" id="Phobius"/>
    </source>
</evidence>
<dbReference type="PANTHER" id="PTHR11827:SF6">
    <property type="entry name" value="SOLUTE CARRIER FAMILY 12 MEMBER 8"/>
    <property type="match status" value="1"/>
</dbReference>